<dbReference type="Proteomes" id="UP000305067">
    <property type="component" value="Unassembled WGS sequence"/>
</dbReference>
<feature type="compositionally biased region" description="Polar residues" evidence="2">
    <location>
        <begin position="190"/>
        <end position="205"/>
    </location>
</feature>
<accession>A0A5C3QTZ7</accession>
<evidence type="ECO:0000256" key="2">
    <source>
        <dbReference type="SAM" id="MobiDB-lite"/>
    </source>
</evidence>
<dbReference type="AlphaFoldDB" id="A0A5C3QTZ7"/>
<feature type="domain" description="Tyrosine specific protein phosphatases" evidence="3">
    <location>
        <begin position="426"/>
        <end position="466"/>
    </location>
</feature>
<keyword evidence="1" id="KW-0378">Hydrolase</keyword>
<dbReference type="InterPro" id="IPR000387">
    <property type="entry name" value="Tyr_Pase_dom"/>
</dbReference>
<dbReference type="SUPFAM" id="SSF52799">
    <property type="entry name" value="(Phosphotyrosine protein) phosphatases II"/>
    <property type="match status" value="1"/>
</dbReference>
<reference evidence="4 5" key="1">
    <citation type="journal article" date="2019" name="Nat. Ecol. Evol.">
        <title>Megaphylogeny resolves global patterns of mushroom evolution.</title>
        <authorList>
            <person name="Varga T."/>
            <person name="Krizsan K."/>
            <person name="Foldi C."/>
            <person name="Dima B."/>
            <person name="Sanchez-Garcia M."/>
            <person name="Sanchez-Ramirez S."/>
            <person name="Szollosi G.J."/>
            <person name="Szarkandi J.G."/>
            <person name="Papp V."/>
            <person name="Albert L."/>
            <person name="Andreopoulos W."/>
            <person name="Angelini C."/>
            <person name="Antonin V."/>
            <person name="Barry K.W."/>
            <person name="Bougher N.L."/>
            <person name="Buchanan P."/>
            <person name="Buyck B."/>
            <person name="Bense V."/>
            <person name="Catcheside P."/>
            <person name="Chovatia M."/>
            <person name="Cooper J."/>
            <person name="Damon W."/>
            <person name="Desjardin D."/>
            <person name="Finy P."/>
            <person name="Geml J."/>
            <person name="Haridas S."/>
            <person name="Hughes K."/>
            <person name="Justo A."/>
            <person name="Karasinski D."/>
            <person name="Kautmanova I."/>
            <person name="Kiss B."/>
            <person name="Kocsube S."/>
            <person name="Kotiranta H."/>
            <person name="LaButti K.M."/>
            <person name="Lechner B.E."/>
            <person name="Liimatainen K."/>
            <person name="Lipzen A."/>
            <person name="Lukacs Z."/>
            <person name="Mihaltcheva S."/>
            <person name="Morgado L.N."/>
            <person name="Niskanen T."/>
            <person name="Noordeloos M.E."/>
            <person name="Ohm R.A."/>
            <person name="Ortiz-Santana B."/>
            <person name="Ovrebo C."/>
            <person name="Racz N."/>
            <person name="Riley R."/>
            <person name="Savchenko A."/>
            <person name="Shiryaev A."/>
            <person name="Soop K."/>
            <person name="Spirin V."/>
            <person name="Szebenyi C."/>
            <person name="Tomsovsky M."/>
            <person name="Tulloss R.E."/>
            <person name="Uehling J."/>
            <person name="Grigoriev I.V."/>
            <person name="Vagvolgyi C."/>
            <person name="Papp T."/>
            <person name="Martin F.M."/>
            <person name="Miettinen O."/>
            <person name="Hibbett D.S."/>
            <person name="Nagy L.G."/>
        </authorList>
    </citation>
    <scope>NUCLEOTIDE SEQUENCE [LARGE SCALE GENOMIC DNA]</scope>
    <source>
        <strain evidence="4 5">CBS 309.79</strain>
    </source>
</reference>
<evidence type="ECO:0000313" key="4">
    <source>
        <dbReference type="EMBL" id="TFL04858.1"/>
    </source>
</evidence>
<keyword evidence="5" id="KW-1185">Reference proteome</keyword>
<proteinExistence type="predicted"/>
<dbReference type="InterPro" id="IPR029021">
    <property type="entry name" value="Prot-tyrosine_phosphatase-like"/>
</dbReference>
<dbReference type="OrthoDB" id="266663at2759"/>
<evidence type="ECO:0000256" key="1">
    <source>
        <dbReference type="ARBA" id="ARBA00022801"/>
    </source>
</evidence>
<sequence length="530" mass="57793">MSTASLPSDQLVSALRLAPFASQHHMSDYNKIKFGAQGSPLRYLPVSLHMPSQFHALQERKALAEITQRWWPCDRTSSANEPPTIHTSVLAINVDHSMNVTQEILEAISSPLHTAPPHPLRIKTSASHPINISAMIPPEMIPILTSHLNRASGCPFIFDVHPRFTLDRIFQSPPAERPPPVPVIPAQRSFSSPLNSSLDTPQPGQEDTRLRRAQNVSQALEAALGCDISISPPVISKVPSPVPGLPNVRPRILHTQSSSAIPSPTHIQKLSVQVAVCVDPSLVNAARAKGQSATAPPSPKSVTPIETLSSISPRVPLKRSSSFSNSNATVTRPGNLFLSSCPGKKVRLDGPSRGRSGVCRDVAMDFVRIRSLGVRCVVCCLDDDELEFLGVPWSEYSLASQRAGLDVLRIPTPEGLAPLSPAELDDHLTQMINMYTLRGIPMLVHCRGGVGRAGVFACAWILKLGLCGWIETDPASAADSSTLRRDTIQLVSRVIGVVRRRRSVKAVETYEQVKYLVDYVEFLRSKQVIY</sequence>
<dbReference type="PANTHER" id="PTHR23339">
    <property type="entry name" value="TYROSINE SPECIFIC PROTEIN PHOSPHATASE AND DUAL SPECIFICITY PROTEIN PHOSPHATASE"/>
    <property type="match status" value="1"/>
</dbReference>
<dbReference type="InterPro" id="IPR050561">
    <property type="entry name" value="PTP"/>
</dbReference>
<dbReference type="PROSITE" id="PS50056">
    <property type="entry name" value="TYR_PHOSPHATASE_2"/>
    <property type="match status" value="1"/>
</dbReference>
<name>A0A5C3QTZ7_9AGAR</name>
<dbReference type="Pfam" id="PF22784">
    <property type="entry name" value="PTP-SAK"/>
    <property type="match status" value="1"/>
</dbReference>
<evidence type="ECO:0000313" key="5">
    <source>
        <dbReference type="Proteomes" id="UP000305067"/>
    </source>
</evidence>
<evidence type="ECO:0000259" key="3">
    <source>
        <dbReference type="PROSITE" id="PS50056"/>
    </source>
</evidence>
<dbReference type="InterPro" id="IPR057023">
    <property type="entry name" value="PTP-SAK"/>
</dbReference>
<dbReference type="EMBL" id="ML178818">
    <property type="protein sequence ID" value="TFL04858.1"/>
    <property type="molecule type" value="Genomic_DNA"/>
</dbReference>
<feature type="region of interest" description="Disordered" evidence="2">
    <location>
        <begin position="171"/>
        <end position="208"/>
    </location>
</feature>
<protein>
    <submittedName>
        <fullName evidence="4">Protein-tyrosine phosphatase-like protein</fullName>
    </submittedName>
</protein>
<dbReference type="Gene3D" id="3.90.190.10">
    <property type="entry name" value="Protein tyrosine phosphatase superfamily"/>
    <property type="match status" value="1"/>
</dbReference>
<organism evidence="4 5">
    <name type="scientific">Pterulicium gracile</name>
    <dbReference type="NCBI Taxonomy" id="1884261"/>
    <lineage>
        <taxon>Eukaryota</taxon>
        <taxon>Fungi</taxon>
        <taxon>Dikarya</taxon>
        <taxon>Basidiomycota</taxon>
        <taxon>Agaricomycotina</taxon>
        <taxon>Agaricomycetes</taxon>
        <taxon>Agaricomycetidae</taxon>
        <taxon>Agaricales</taxon>
        <taxon>Pleurotineae</taxon>
        <taxon>Pterulaceae</taxon>
        <taxon>Pterulicium</taxon>
    </lineage>
</organism>
<dbReference type="GO" id="GO:0016791">
    <property type="term" value="F:phosphatase activity"/>
    <property type="evidence" value="ECO:0007669"/>
    <property type="project" value="UniProtKB-ARBA"/>
</dbReference>
<dbReference type="STRING" id="1884261.A0A5C3QTZ7"/>
<gene>
    <name evidence="4" type="ORF">BDV98DRAFT_654311</name>
</gene>